<keyword evidence="2" id="KW-1185">Reference proteome</keyword>
<sequence length="144" mass="16171">MLLNNNKSIGRSPDRELWERLRCNNLVRLLRDGEMLPARPLEGSEISLTVFSSLQLIPSHEQQSVPRTHDILRPPLCSELSNEVEEGALLLLCAGTGGRGKGEQQQQHNTKLYERYGEFVAGAAARKMEAAHDFPLNLDSKHEE</sequence>
<accession>A0A0E0LEZ4</accession>
<dbReference type="AlphaFoldDB" id="A0A0E0LEZ4"/>
<protein>
    <submittedName>
        <fullName evidence="1">Uncharacterized protein</fullName>
    </submittedName>
</protein>
<evidence type="ECO:0000313" key="1">
    <source>
        <dbReference type="EnsemblPlants" id="OPUNC06G23260.2"/>
    </source>
</evidence>
<dbReference type="EnsemblPlants" id="OPUNC06G23260.2">
    <property type="protein sequence ID" value="OPUNC06G23260.2"/>
    <property type="gene ID" value="OPUNC06G23260"/>
</dbReference>
<proteinExistence type="predicted"/>
<dbReference type="HOGENOM" id="CLU_1799595_0_0_1"/>
<dbReference type="Proteomes" id="UP000026962">
    <property type="component" value="Chromosome 6"/>
</dbReference>
<reference evidence="1" key="2">
    <citation type="submission" date="2018-05" db="EMBL/GenBank/DDBJ databases">
        <title>OpunRS2 (Oryza punctata Reference Sequence Version 2).</title>
        <authorList>
            <person name="Zhang J."/>
            <person name="Kudrna D."/>
            <person name="Lee S."/>
            <person name="Talag J."/>
            <person name="Welchert J."/>
            <person name="Wing R.A."/>
        </authorList>
    </citation>
    <scope>NUCLEOTIDE SEQUENCE [LARGE SCALE GENOMIC DNA]</scope>
</reference>
<name>A0A0E0LEZ4_ORYPU</name>
<dbReference type="Gramene" id="OPUNC06G23260.2">
    <property type="protein sequence ID" value="OPUNC06G23260.2"/>
    <property type="gene ID" value="OPUNC06G23260"/>
</dbReference>
<organism evidence="1">
    <name type="scientific">Oryza punctata</name>
    <name type="common">Red rice</name>
    <dbReference type="NCBI Taxonomy" id="4537"/>
    <lineage>
        <taxon>Eukaryota</taxon>
        <taxon>Viridiplantae</taxon>
        <taxon>Streptophyta</taxon>
        <taxon>Embryophyta</taxon>
        <taxon>Tracheophyta</taxon>
        <taxon>Spermatophyta</taxon>
        <taxon>Magnoliopsida</taxon>
        <taxon>Liliopsida</taxon>
        <taxon>Poales</taxon>
        <taxon>Poaceae</taxon>
        <taxon>BOP clade</taxon>
        <taxon>Oryzoideae</taxon>
        <taxon>Oryzeae</taxon>
        <taxon>Oryzinae</taxon>
        <taxon>Oryza</taxon>
    </lineage>
</organism>
<reference evidence="1" key="1">
    <citation type="submission" date="2015-04" db="UniProtKB">
        <authorList>
            <consortium name="EnsemblPlants"/>
        </authorList>
    </citation>
    <scope>IDENTIFICATION</scope>
</reference>
<evidence type="ECO:0000313" key="2">
    <source>
        <dbReference type="Proteomes" id="UP000026962"/>
    </source>
</evidence>